<dbReference type="EMBL" id="QREL01000003">
    <property type="protein sequence ID" value="REE25262.1"/>
    <property type="molecule type" value="Genomic_DNA"/>
</dbReference>
<dbReference type="GO" id="GO:0016491">
    <property type="term" value="F:oxidoreductase activity"/>
    <property type="evidence" value="ECO:0007669"/>
    <property type="project" value="InterPro"/>
</dbReference>
<comment type="similarity">
    <text evidence="6">Belongs to the radical SAM superfamily. Anaerobic sulfatase-maturating enzyme family.</text>
</comment>
<keyword evidence="2" id="KW-0949">S-adenosyl-L-methionine</keyword>
<dbReference type="SMART" id="SM00729">
    <property type="entry name" value="Elp3"/>
    <property type="match status" value="1"/>
</dbReference>
<dbReference type="Proteomes" id="UP000256864">
    <property type="component" value="Unassembled WGS sequence"/>
</dbReference>
<dbReference type="InterPro" id="IPR023867">
    <property type="entry name" value="Sulphatase_maturase_rSAM"/>
</dbReference>
<keyword evidence="5" id="KW-0411">Iron-sulfur</keyword>
<dbReference type="InterPro" id="IPR024018">
    <property type="entry name" value="CHP04083_rSAM"/>
</dbReference>
<evidence type="ECO:0000256" key="2">
    <source>
        <dbReference type="ARBA" id="ARBA00022691"/>
    </source>
</evidence>
<dbReference type="GO" id="GO:0051536">
    <property type="term" value="F:iron-sulfur cluster binding"/>
    <property type="evidence" value="ECO:0007669"/>
    <property type="project" value="UniProtKB-KW"/>
</dbReference>
<dbReference type="InterPro" id="IPR006638">
    <property type="entry name" value="Elp3/MiaA/NifB-like_rSAM"/>
</dbReference>
<evidence type="ECO:0000256" key="6">
    <source>
        <dbReference type="ARBA" id="ARBA00023601"/>
    </source>
</evidence>
<protein>
    <submittedName>
        <fullName evidence="9">Transcriptional regulator</fullName>
    </submittedName>
</protein>
<dbReference type="SFLD" id="SFLDG01384">
    <property type="entry name" value="thioether_bond_formation_requi"/>
    <property type="match status" value="1"/>
</dbReference>
<evidence type="ECO:0000256" key="4">
    <source>
        <dbReference type="ARBA" id="ARBA00023004"/>
    </source>
</evidence>
<organism evidence="9 10">
    <name type="scientific">Methanothermobacter defluvii</name>
    <dbReference type="NCBI Taxonomy" id="49339"/>
    <lineage>
        <taxon>Archaea</taxon>
        <taxon>Methanobacteriati</taxon>
        <taxon>Methanobacteriota</taxon>
        <taxon>Methanomada group</taxon>
        <taxon>Methanobacteria</taxon>
        <taxon>Methanobacteriales</taxon>
        <taxon>Methanobacteriaceae</taxon>
        <taxon>Methanothermobacter</taxon>
    </lineage>
</organism>
<dbReference type="PROSITE" id="PS51379">
    <property type="entry name" value="4FE4S_FER_2"/>
    <property type="match status" value="1"/>
</dbReference>
<evidence type="ECO:0000256" key="1">
    <source>
        <dbReference type="ARBA" id="ARBA00001966"/>
    </source>
</evidence>
<dbReference type="SUPFAM" id="SSF102114">
    <property type="entry name" value="Radical SAM enzymes"/>
    <property type="match status" value="1"/>
</dbReference>
<feature type="domain" description="4Fe-4S ferredoxin-type" evidence="7">
    <location>
        <begin position="292"/>
        <end position="323"/>
    </location>
</feature>
<accession>A0A371NAQ9</accession>
<sequence>MAFHVMIIPSMNCPSDCSYCWGVDRDSRVMDMETVREMVSWLMEFRNEPATFTFHGGEPLLAGYEFYRDTLKLISERLSFLKPAFAIQTNLWLMTDEMAELFAEYSIPIGSSLDGPREINDYQRGDGYFDRTMQGYEIARKHGLRVSFISTFTSYSIRRREEIFNFFLENGMNLKLHPALPSLKSSDPEEWAITAEEYGDLLLYLLDSYLEHFGEIEIQNIDHFAKSAFLRRGVVCTHADCVGNTFAVDPYGDIYPCYRFVGMKDYIMGNVAERPSMEDLEESEALRRLYEWRELVDEECGDCDFYRFCLGGCPYNAITIRDGEMEIDGVDHQCEAYKMIFAEINRRANREFLESGILGGNKKTKRPGVLDIMMK</sequence>
<dbReference type="InterPro" id="IPR013785">
    <property type="entry name" value="Aldolase_TIM"/>
</dbReference>
<feature type="domain" description="Radical SAM core" evidence="8">
    <location>
        <begin position="1"/>
        <end position="211"/>
    </location>
</feature>
<comment type="caution">
    <text evidence="9">The sequence shown here is derived from an EMBL/GenBank/DDBJ whole genome shotgun (WGS) entry which is preliminary data.</text>
</comment>
<dbReference type="NCBIfam" id="TIGR04085">
    <property type="entry name" value="rSAM_more_4Fe4S"/>
    <property type="match status" value="1"/>
</dbReference>
<reference evidence="9 10" key="1">
    <citation type="submission" date="2018-07" db="EMBL/GenBank/DDBJ databases">
        <title>Genomic Encyclopedia of Type Strains, Phase IV (KMG-IV): sequencing the most valuable type-strain genomes for metagenomic binning, comparative biology and taxonomic classification.</title>
        <authorList>
            <person name="Goeker M."/>
        </authorList>
    </citation>
    <scope>NUCLEOTIDE SEQUENCE [LARGE SCALE GENOMIC DNA]</scope>
    <source>
        <strain evidence="9 10">DSM 7466</strain>
    </source>
</reference>
<dbReference type="GO" id="GO:0046872">
    <property type="term" value="F:metal ion binding"/>
    <property type="evidence" value="ECO:0007669"/>
    <property type="project" value="UniProtKB-KW"/>
</dbReference>
<comment type="cofactor">
    <cofactor evidence="1">
        <name>[4Fe-4S] cluster</name>
        <dbReference type="ChEBI" id="CHEBI:49883"/>
    </cofactor>
</comment>
<dbReference type="InterPro" id="IPR023885">
    <property type="entry name" value="4Fe4S-binding_SPASM_dom"/>
</dbReference>
<dbReference type="PROSITE" id="PS51918">
    <property type="entry name" value="RADICAL_SAM"/>
    <property type="match status" value="1"/>
</dbReference>
<evidence type="ECO:0000259" key="8">
    <source>
        <dbReference type="PROSITE" id="PS51918"/>
    </source>
</evidence>
<dbReference type="InterPro" id="IPR058240">
    <property type="entry name" value="rSAM_sf"/>
</dbReference>
<evidence type="ECO:0000313" key="9">
    <source>
        <dbReference type="EMBL" id="REE25262.1"/>
    </source>
</evidence>
<dbReference type="CDD" id="cd01335">
    <property type="entry name" value="Radical_SAM"/>
    <property type="match status" value="1"/>
</dbReference>
<dbReference type="SFLD" id="SFLDS00029">
    <property type="entry name" value="Radical_SAM"/>
    <property type="match status" value="1"/>
</dbReference>
<dbReference type="InterPro" id="IPR007197">
    <property type="entry name" value="rSAM"/>
</dbReference>
<dbReference type="PANTHER" id="PTHR43273:SF3">
    <property type="entry name" value="ANAEROBIC SULFATASE-MATURATING ENZYME HOMOLOG ASLB-RELATED"/>
    <property type="match status" value="1"/>
</dbReference>
<dbReference type="Pfam" id="PF04055">
    <property type="entry name" value="Radical_SAM"/>
    <property type="match status" value="1"/>
</dbReference>
<keyword evidence="10" id="KW-1185">Reference proteome</keyword>
<evidence type="ECO:0000256" key="5">
    <source>
        <dbReference type="ARBA" id="ARBA00023014"/>
    </source>
</evidence>
<dbReference type="SFLD" id="SFLDG01072">
    <property type="entry name" value="dehydrogenase_like"/>
    <property type="match status" value="1"/>
</dbReference>
<keyword evidence="4" id="KW-0408">Iron</keyword>
<proteinExistence type="inferred from homology"/>
<dbReference type="GeneID" id="301441873"/>
<keyword evidence="3" id="KW-0479">Metal-binding</keyword>
<dbReference type="RefSeq" id="WP_115892779.1">
    <property type="nucleotide sequence ID" value="NZ_QREL01000003.1"/>
</dbReference>
<evidence type="ECO:0000256" key="3">
    <source>
        <dbReference type="ARBA" id="ARBA00022723"/>
    </source>
</evidence>
<dbReference type="Pfam" id="PF13186">
    <property type="entry name" value="SPASM"/>
    <property type="match status" value="1"/>
</dbReference>
<dbReference type="AlphaFoldDB" id="A0A371NAQ9"/>
<dbReference type="SFLD" id="SFLDG01386">
    <property type="entry name" value="main_SPASM_domain-containing"/>
    <property type="match status" value="1"/>
</dbReference>
<evidence type="ECO:0000259" key="7">
    <source>
        <dbReference type="PROSITE" id="PS51379"/>
    </source>
</evidence>
<evidence type="ECO:0000313" key="10">
    <source>
        <dbReference type="Proteomes" id="UP000256864"/>
    </source>
</evidence>
<dbReference type="InterPro" id="IPR017896">
    <property type="entry name" value="4Fe4S_Fe-S-bd"/>
</dbReference>
<dbReference type="PANTHER" id="PTHR43273">
    <property type="entry name" value="ANAEROBIC SULFATASE-MATURATING ENZYME HOMOLOG ASLB-RELATED"/>
    <property type="match status" value="1"/>
</dbReference>
<name>A0A371NAQ9_9EURY</name>
<gene>
    <name evidence="9" type="ORF">C7452_1612</name>
</gene>
<dbReference type="Gene3D" id="3.20.20.70">
    <property type="entry name" value="Aldolase class I"/>
    <property type="match status" value="1"/>
</dbReference>
<dbReference type="NCBIfam" id="TIGR04083">
    <property type="entry name" value="rSAM_pep_methan"/>
    <property type="match status" value="1"/>
</dbReference>
<dbReference type="SFLD" id="SFLDG01067">
    <property type="entry name" value="SPASM/twitch_domain_containing"/>
    <property type="match status" value="1"/>
</dbReference>